<accession>A6TDK9</accession>
<evidence type="ECO:0000313" key="1">
    <source>
        <dbReference type="EMBL" id="ABR78680.1"/>
    </source>
</evidence>
<dbReference type="PaxDb" id="272620-KPN_03282"/>
<evidence type="ECO:0000313" key="2">
    <source>
        <dbReference type="Proteomes" id="UP000000265"/>
    </source>
</evidence>
<organism evidence="1 2">
    <name type="scientific">Klebsiella pneumoniae subsp. pneumoniae (strain ATCC 700721 / MGH 78578)</name>
    <dbReference type="NCBI Taxonomy" id="272620"/>
    <lineage>
        <taxon>Bacteria</taxon>
        <taxon>Pseudomonadati</taxon>
        <taxon>Pseudomonadota</taxon>
        <taxon>Gammaproteobacteria</taxon>
        <taxon>Enterobacterales</taxon>
        <taxon>Enterobacteriaceae</taxon>
        <taxon>Klebsiella/Raoultella group</taxon>
        <taxon>Klebsiella</taxon>
        <taxon>Klebsiella pneumoniae complex</taxon>
    </lineage>
</organism>
<dbReference type="EnsemblBacteria" id="ABR78680">
    <property type="protein sequence ID" value="ABR78680"/>
    <property type="gene ID" value="KPN_03282"/>
</dbReference>
<protein>
    <submittedName>
        <fullName evidence="1">Uncharacterized protein</fullName>
    </submittedName>
</protein>
<proteinExistence type="predicted"/>
<dbReference type="AlphaFoldDB" id="A6TDK9"/>
<gene>
    <name evidence="1" type="ORF">KPN_03282</name>
</gene>
<dbReference type="EMBL" id="CP000647">
    <property type="protein sequence ID" value="ABR78680.1"/>
    <property type="molecule type" value="Genomic_DNA"/>
</dbReference>
<name>A6TDK9_KLEP7</name>
<reference evidence="1 2" key="1">
    <citation type="journal article" date="2001" name="Nature">
        <title>Complete genome sequence of Salmonella enterica serovar Typhimurium LT2.</title>
        <authorList>
            <person name="McClelland M."/>
            <person name="Sanderson K.E."/>
            <person name="Spieth J."/>
            <person name="Clifton S.W."/>
            <person name="Latreille P."/>
            <person name="Courtney L."/>
            <person name="Porwollik S."/>
            <person name="Ali J."/>
            <person name="Dante M."/>
            <person name="Du F."/>
            <person name="Hou S."/>
            <person name="Layman D."/>
            <person name="Leonard S."/>
            <person name="Nguyen C."/>
            <person name="Scott K."/>
            <person name="Holmes A."/>
            <person name="Grewal N."/>
            <person name="Mulvaney E."/>
            <person name="Ryan E."/>
            <person name="Sun H."/>
            <person name="Florea L."/>
            <person name="Miller W."/>
            <person name="Stoneking T."/>
            <person name="Nhan M."/>
            <person name="Waterston R."/>
            <person name="Wilson R.K."/>
        </authorList>
    </citation>
    <scope>NUCLEOTIDE SEQUENCE [LARGE SCALE GENOMIC DNA]</scope>
    <source>
        <strain evidence="2">ATCC 700721 / MGH 78578</strain>
    </source>
</reference>
<dbReference type="HOGENOM" id="CLU_3414745_0_0_6"/>
<sequence length="27" mass="2995">MILSSLQGKLVSEVCTAKYLDIKTSEH</sequence>
<reference evidence="1 2" key="2">
    <citation type="submission" date="2006-09" db="EMBL/GenBank/DDBJ databases">
        <authorList>
            <consortium name="The Klebsiella pneumonia Genome Sequencing Project"/>
            <person name="McClelland M."/>
            <person name="Sanderson E.K."/>
            <person name="Spieth J."/>
            <person name="Clifton W.S."/>
            <person name="Latreille P."/>
            <person name="Sabo A."/>
            <person name="Pepin K."/>
            <person name="Bhonagiri V."/>
            <person name="Porwollik S."/>
            <person name="Ali J."/>
            <person name="Wilson R.K."/>
        </authorList>
    </citation>
    <scope>NUCLEOTIDE SEQUENCE [LARGE SCALE GENOMIC DNA]</scope>
    <source>
        <strain evidence="2">ATCC 700721 / MGH 78578</strain>
    </source>
</reference>
<dbReference type="Proteomes" id="UP000000265">
    <property type="component" value="Chromosome"/>
</dbReference>
<dbReference type="KEGG" id="kpn:KPN_03282"/>